<gene>
    <name evidence="2" type="ORF">BGT96224_Ac30449</name>
    <name evidence="3" type="ORF">BGT96224V2_LOCUS4738</name>
</gene>
<feature type="non-terminal residue" evidence="3">
    <location>
        <position position="403"/>
    </location>
</feature>
<dbReference type="EMBL" id="KE375104">
    <property type="protein sequence ID" value="EPQ63659.1"/>
    <property type="molecule type" value="Genomic_DNA"/>
</dbReference>
<dbReference type="AlphaFoldDB" id="A0A061HFH9"/>
<evidence type="ECO:0000313" key="2">
    <source>
        <dbReference type="EMBL" id="EPQ63659.1"/>
    </source>
</evidence>
<evidence type="ECO:0000256" key="1">
    <source>
        <dbReference type="SAM" id="MobiDB-lite"/>
    </source>
</evidence>
<accession>A0A061HFH9</accession>
<feature type="compositionally biased region" description="Basic and acidic residues" evidence="1">
    <location>
        <begin position="95"/>
        <end position="115"/>
    </location>
</feature>
<organism evidence="3">
    <name type="scientific">Blumeria graminis f. sp. tritici 96224</name>
    <dbReference type="NCBI Taxonomy" id="1268274"/>
    <lineage>
        <taxon>Eukaryota</taxon>
        <taxon>Fungi</taxon>
        <taxon>Dikarya</taxon>
        <taxon>Ascomycota</taxon>
        <taxon>Pezizomycotina</taxon>
        <taxon>Leotiomycetes</taxon>
        <taxon>Erysiphales</taxon>
        <taxon>Erysiphaceae</taxon>
        <taxon>Blumeria</taxon>
    </lineage>
</organism>
<evidence type="ECO:0000313" key="4">
    <source>
        <dbReference type="Proteomes" id="UP000053110"/>
    </source>
</evidence>
<dbReference type="EMBL" id="UIGY01000132">
    <property type="protein sequence ID" value="SUZ11565.1"/>
    <property type="molecule type" value="Genomic_DNA"/>
</dbReference>
<name>A0A061HFH9_BLUGR</name>
<reference evidence="2" key="2">
    <citation type="submission" date="2013-01" db="EMBL/GenBank/DDBJ databases">
        <title>The wheat powdery mildew genome reveals unique evolution of an obligate biotroph.</title>
        <authorList>
            <person name="Oberhaensli S."/>
            <person name="Wicker T."/>
            <person name="Keller B."/>
        </authorList>
    </citation>
    <scope>NUCLEOTIDE SEQUENCE</scope>
    <source>
        <strain evidence="2">96224</strain>
    </source>
</reference>
<feature type="region of interest" description="Disordered" evidence="1">
    <location>
        <begin position="1"/>
        <end position="21"/>
    </location>
</feature>
<dbReference type="Proteomes" id="UP000053110">
    <property type="component" value="Unassembled WGS sequence"/>
</dbReference>
<protein>
    <submittedName>
        <fullName evidence="3">BgtAc-30449</fullName>
    </submittedName>
</protein>
<feature type="compositionally biased region" description="Basic residues" evidence="1">
    <location>
        <begin position="116"/>
        <end position="126"/>
    </location>
</feature>
<evidence type="ECO:0000313" key="3">
    <source>
        <dbReference type="EMBL" id="SUZ11565.1"/>
    </source>
</evidence>
<feature type="region of interest" description="Disordered" evidence="1">
    <location>
        <begin position="81"/>
        <end position="126"/>
    </location>
</feature>
<sequence>MISESDDMETLPPNNENRTSESMMNMLEPSRNLPIMSNGPFYLEPFHAIVKEEEDLERLTLDNVREDGMALLSLTSRGSDDRFKTKIYPSRQHRGFGEEQLKKESSLGEKQNGKEKKTRTRARTRTRTGRKILTNLPEGKMTRKMRPAKTRKVEDKGMSAFGDGTFLVTRIPKEVCEKMTDEIFGAICLQTVTMEAVKDIGQISLKYWFIHYRDHDSAKQDDGKIVVFPKELGLEEDVATKIHFYVSEGPRTFYVEKLGPYGCIEIQRLLEKKFPQERYWMGQKMRIPSFKLGEEGGYIVSVKAVGREKKCCLCEGEHANGAVECPSLAPSEYHIDLKGSGVSSKPIIKNTIAETKIVHNRCSRSTNKGKYLMLEDDNTLRTVVTKRKSTMIVGSLSSIPGTD</sequence>
<reference evidence="3" key="3">
    <citation type="submission" date="2018-07" db="EMBL/GenBank/DDBJ databases">
        <authorList>
            <person name="Quirk P.G."/>
            <person name="Krulwich T.A."/>
        </authorList>
    </citation>
    <scope>NUCLEOTIDE SEQUENCE</scope>
    <source>
        <strain evidence="3">96224</strain>
    </source>
</reference>
<feature type="compositionally biased region" description="Polar residues" evidence="1">
    <location>
        <begin position="12"/>
        <end position="21"/>
    </location>
</feature>
<reference evidence="4" key="1">
    <citation type="journal article" date="2013" name="Nat. Genet.">
        <title>The wheat powdery mildew genome shows the unique evolution of an obligate biotroph.</title>
        <authorList>
            <person name="Wicker T."/>
            <person name="Oberhaensli S."/>
            <person name="Parlange F."/>
            <person name="Buchmann J.P."/>
            <person name="Shatalina M."/>
            <person name="Roffler S."/>
            <person name="Ben-David R."/>
            <person name="Dolezel J."/>
            <person name="Simkova H."/>
            <person name="Schulze-Lefert P."/>
            <person name="Spanu P.D."/>
            <person name="Bruggmann R."/>
            <person name="Amselem J."/>
            <person name="Quesneville H."/>
            <person name="Ver Loren van Themaat E."/>
            <person name="Paape T."/>
            <person name="Shimizu K.K."/>
            <person name="Keller B."/>
        </authorList>
    </citation>
    <scope>NUCLEOTIDE SEQUENCE [LARGE SCALE GENOMIC DNA]</scope>
    <source>
        <strain evidence="4">96224</strain>
    </source>
</reference>
<dbReference type="HOGENOM" id="CLU_683316_0_0_1"/>
<proteinExistence type="predicted"/>